<proteinExistence type="predicted"/>
<dbReference type="InterPro" id="IPR011701">
    <property type="entry name" value="MFS"/>
</dbReference>
<keyword evidence="6 7" id="KW-0472">Membrane</keyword>
<feature type="transmembrane region" description="Helical" evidence="7">
    <location>
        <begin position="156"/>
        <end position="175"/>
    </location>
</feature>
<protein>
    <submittedName>
        <fullName evidence="9">MFS family permease</fullName>
    </submittedName>
</protein>
<dbReference type="PANTHER" id="PTHR43414">
    <property type="entry name" value="MULTIDRUG RESISTANCE PROTEIN MDTG"/>
    <property type="match status" value="1"/>
</dbReference>
<name>A0ABS4FUD6_9BACL</name>
<evidence type="ECO:0000256" key="1">
    <source>
        <dbReference type="ARBA" id="ARBA00004651"/>
    </source>
</evidence>
<dbReference type="Pfam" id="PF07690">
    <property type="entry name" value="MFS_1"/>
    <property type="match status" value="1"/>
</dbReference>
<comment type="subcellular location">
    <subcellularLocation>
        <location evidence="1">Cell membrane</location>
        <topology evidence="1">Multi-pass membrane protein</topology>
    </subcellularLocation>
</comment>
<feature type="transmembrane region" description="Helical" evidence="7">
    <location>
        <begin position="285"/>
        <end position="305"/>
    </location>
</feature>
<keyword evidence="3" id="KW-1003">Cell membrane</keyword>
<dbReference type="InterPro" id="IPR036259">
    <property type="entry name" value="MFS_trans_sf"/>
</dbReference>
<feature type="domain" description="Major facilitator superfamily (MFS) profile" evidence="8">
    <location>
        <begin position="1"/>
        <end position="376"/>
    </location>
</feature>
<organism evidence="9 10">
    <name type="scientific">Paenibacillus turicensis</name>
    <dbReference type="NCBI Taxonomy" id="160487"/>
    <lineage>
        <taxon>Bacteria</taxon>
        <taxon>Bacillati</taxon>
        <taxon>Bacillota</taxon>
        <taxon>Bacilli</taxon>
        <taxon>Bacillales</taxon>
        <taxon>Paenibacillaceae</taxon>
        <taxon>Paenibacillus</taxon>
    </lineage>
</organism>
<feature type="transmembrane region" description="Helical" evidence="7">
    <location>
        <begin position="134"/>
        <end position="150"/>
    </location>
</feature>
<evidence type="ECO:0000256" key="5">
    <source>
        <dbReference type="ARBA" id="ARBA00022989"/>
    </source>
</evidence>
<keyword evidence="5 7" id="KW-1133">Transmembrane helix</keyword>
<evidence type="ECO:0000313" key="9">
    <source>
        <dbReference type="EMBL" id="MBP1906188.1"/>
    </source>
</evidence>
<dbReference type="SUPFAM" id="SSF103473">
    <property type="entry name" value="MFS general substrate transporter"/>
    <property type="match status" value="1"/>
</dbReference>
<reference evidence="9 10" key="1">
    <citation type="submission" date="2021-03" db="EMBL/GenBank/DDBJ databases">
        <title>Genomic Encyclopedia of Type Strains, Phase IV (KMG-IV): sequencing the most valuable type-strain genomes for metagenomic binning, comparative biology and taxonomic classification.</title>
        <authorList>
            <person name="Goeker M."/>
        </authorList>
    </citation>
    <scope>NUCLEOTIDE SEQUENCE [LARGE SCALE GENOMIC DNA]</scope>
    <source>
        <strain evidence="9 10">DSM 14349</strain>
    </source>
</reference>
<feature type="transmembrane region" description="Helical" evidence="7">
    <location>
        <begin position="91"/>
        <end position="114"/>
    </location>
</feature>
<dbReference type="PROSITE" id="PS50850">
    <property type="entry name" value="MFS"/>
    <property type="match status" value="1"/>
</dbReference>
<feature type="transmembrane region" description="Helical" evidence="7">
    <location>
        <begin position="201"/>
        <end position="223"/>
    </location>
</feature>
<dbReference type="CDD" id="cd17325">
    <property type="entry name" value="MFS_MdtG_SLC18_like"/>
    <property type="match status" value="1"/>
</dbReference>
<evidence type="ECO:0000256" key="7">
    <source>
        <dbReference type="SAM" id="Phobius"/>
    </source>
</evidence>
<evidence type="ECO:0000313" key="10">
    <source>
        <dbReference type="Proteomes" id="UP001519272"/>
    </source>
</evidence>
<feature type="transmembrane region" description="Helical" evidence="7">
    <location>
        <begin position="7"/>
        <end position="24"/>
    </location>
</feature>
<keyword evidence="10" id="KW-1185">Reference proteome</keyword>
<dbReference type="EMBL" id="JAGGKG010000013">
    <property type="protein sequence ID" value="MBP1906188.1"/>
    <property type="molecule type" value="Genomic_DNA"/>
</dbReference>
<keyword evidence="4 7" id="KW-0812">Transmembrane</keyword>
<feature type="transmembrane region" description="Helical" evidence="7">
    <location>
        <begin position="351"/>
        <end position="372"/>
    </location>
</feature>
<feature type="transmembrane region" description="Helical" evidence="7">
    <location>
        <begin position="67"/>
        <end position="85"/>
    </location>
</feature>
<evidence type="ECO:0000256" key="6">
    <source>
        <dbReference type="ARBA" id="ARBA00023136"/>
    </source>
</evidence>
<sequence>MNPQKLSLPLMLIALPNIFLGVLLPMYTNELGYTTFQYSMTVSALACSQIIMKLILGKVSDRYSRRFIFISSFLCFSVTYFMFSVATQLSIIIAARVINGISGILLTMATVGLISDSNNSFGQQRGFFDSKGQIGGLIGVGVCYLVLTNYDFIKGWNVLFMICGGAAAVAALYAFKLPKETKRLATKSKQKTKLSVKQRKIWILNLYICVVASMSGVIFIPYMQKVYDASMELMTIVFLVPMILFPFISARLGRVGDRKGYRKTIIVTTVACSIGALGLAFSPTLLIFAIVCTIFDIFASIKGYAIDALFIQGTPQAQIGDAYGKFSISNNLGSMAGSALGGYLFDAYGFNVPYIAFAVLMLLFIPCALYLIPRNQDDQRGEMIA</sequence>
<feature type="transmembrane region" description="Helical" evidence="7">
    <location>
        <begin position="229"/>
        <end position="248"/>
    </location>
</feature>
<keyword evidence="2" id="KW-0813">Transport</keyword>
<dbReference type="PANTHER" id="PTHR43414:SF1">
    <property type="entry name" value="PEPTIDE PERMEASE"/>
    <property type="match status" value="1"/>
</dbReference>
<evidence type="ECO:0000256" key="3">
    <source>
        <dbReference type="ARBA" id="ARBA00022475"/>
    </source>
</evidence>
<accession>A0ABS4FUD6</accession>
<dbReference type="InterPro" id="IPR020846">
    <property type="entry name" value="MFS_dom"/>
</dbReference>
<feature type="transmembrane region" description="Helical" evidence="7">
    <location>
        <begin position="36"/>
        <end position="55"/>
    </location>
</feature>
<dbReference type="Proteomes" id="UP001519272">
    <property type="component" value="Unassembled WGS sequence"/>
</dbReference>
<evidence type="ECO:0000259" key="8">
    <source>
        <dbReference type="PROSITE" id="PS50850"/>
    </source>
</evidence>
<comment type="caution">
    <text evidence="9">The sequence shown here is derived from an EMBL/GenBank/DDBJ whole genome shotgun (WGS) entry which is preliminary data.</text>
</comment>
<evidence type="ECO:0000256" key="4">
    <source>
        <dbReference type="ARBA" id="ARBA00022692"/>
    </source>
</evidence>
<dbReference type="Gene3D" id="1.20.1250.20">
    <property type="entry name" value="MFS general substrate transporter like domains"/>
    <property type="match status" value="2"/>
</dbReference>
<evidence type="ECO:0000256" key="2">
    <source>
        <dbReference type="ARBA" id="ARBA00022448"/>
    </source>
</evidence>
<gene>
    <name evidence="9" type="ORF">J2Z32_002837</name>
</gene>